<dbReference type="EMBL" id="JAACYR010000003">
    <property type="protein sequence ID" value="NDJ87832.1"/>
    <property type="molecule type" value="Genomic_DNA"/>
</dbReference>
<dbReference type="RefSeq" id="WP_131813819.1">
    <property type="nucleotide sequence ID" value="NZ_JAACYR010000003.1"/>
</dbReference>
<dbReference type="OrthoDB" id="4764171at2"/>
<dbReference type="AlphaFoldDB" id="A0A7K3L6G9"/>
<keyword evidence="1" id="KW-0732">Signal</keyword>
<comment type="caution">
    <text evidence="2">The sequence shown here is derived from an EMBL/GenBank/DDBJ whole genome shotgun (WGS) entry which is preliminary data.</text>
</comment>
<organism evidence="2 3">
    <name type="scientific">Mycolicibacter kumamotonensis</name>
    <dbReference type="NCBI Taxonomy" id="354243"/>
    <lineage>
        <taxon>Bacteria</taxon>
        <taxon>Bacillati</taxon>
        <taxon>Actinomycetota</taxon>
        <taxon>Actinomycetes</taxon>
        <taxon>Mycobacteriales</taxon>
        <taxon>Mycobacteriaceae</taxon>
        <taxon>Mycolicibacter</taxon>
    </lineage>
</organism>
<reference evidence="2 3" key="1">
    <citation type="submission" date="2020-01" db="EMBL/GenBank/DDBJ databases">
        <authorList>
            <person name="Sanchez-Estrada R."/>
            <person name="Gonzalez-Y-Merchand J.A."/>
            <person name="Rivera-Gutierrez S."/>
        </authorList>
    </citation>
    <scope>NUCLEOTIDE SEQUENCE [LARGE SCALE GENOMIC DNA]</scope>
    <source>
        <strain evidence="2 3">CST 7247</strain>
    </source>
</reference>
<name>A0A7K3L6G9_9MYCO</name>
<proteinExistence type="predicted"/>
<accession>A0A7K3L6G9</accession>
<evidence type="ECO:0008006" key="4">
    <source>
        <dbReference type="Google" id="ProtNLM"/>
    </source>
</evidence>
<evidence type="ECO:0000313" key="2">
    <source>
        <dbReference type="EMBL" id="NDJ87832.1"/>
    </source>
</evidence>
<evidence type="ECO:0000256" key="1">
    <source>
        <dbReference type="SAM" id="SignalP"/>
    </source>
</evidence>
<protein>
    <recommendedName>
        <fullName evidence="4">PE-PPE domain-containing protein</fullName>
    </recommendedName>
</protein>
<sequence>MNGHRFVFAIGAGLGASLFAGPAGLAAADTLPPGIVSAPGTPTGVIDFDDFAPYFQYHQVTWPYNVADDSGDIVGTFGVTRTSWGGGIPFLAVNDLRDEITDGTGSASAWTGSVDENFSLQTVAALGGYLTIFGNHYIQNPEGTSDYVTLFNNVVPLFDTFPQETSTAEATLGQLAGETPDLSSSFDTNAADTGWLADLGQLLDIGTLF</sequence>
<feature type="signal peptide" evidence="1">
    <location>
        <begin position="1"/>
        <end position="27"/>
    </location>
</feature>
<dbReference type="Proteomes" id="UP000466523">
    <property type="component" value="Unassembled WGS sequence"/>
</dbReference>
<feature type="chain" id="PRO_5038777247" description="PE-PPE domain-containing protein" evidence="1">
    <location>
        <begin position="28"/>
        <end position="209"/>
    </location>
</feature>
<evidence type="ECO:0000313" key="3">
    <source>
        <dbReference type="Proteomes" id="UP000466523"/>
    </source>
</evidence>
<gene>
    <name evidence="2" type="ORF">GWR20_01455</name>
</gene>